<accession>A0A2S5A2J3</accession>
<dbReference type="Proteomes" id="UP000236893">
    <property type="component" value="Unassembled WGS sequence"/>
</dbReference>
<organism evidence="2 3">
    <name type="scientific">Solitalea longa</name>
    <dbReference type="NCBI Taxonomy" id="2079460"/>
    <lineage>
        <taxon>Bacteria</taxon>
        <taxon>Pseudomonadati</taxon>
        <taxon>Bacteroidota</taxon>
        <taxon>Sphingobacteriia</taxon>
        <taxon>Sphingobacteriales</taxon>
        <taxon>Sphingobacteriaceae</taxon>
        <taxon>Solitalea</taxon>
    </lineage>
</organism>
<dbReference type="Pfam" id="PF01050">
    <property type="entry name" value="MannoseP_isomer"/>
    <property type="match status" value="1"/>
</dbReference>
<dbReference type="RefSeq" id="WP_103789104.1">
    <property type="nucleotide sequence ID" value="NZ_PQVF01000006.1"/>
</dbReference>
<protein>
    <submittedName>
        <fullName evidence="2">Phosphoheptose isomerase</fullName>
    </submittedName>
</protein>
<dbReference type="Gene3D" id="2.60.120.10">
    <property type="entry name" value="Jelly Rolls"/>
    <property type="match status" value="1"/>
</dbReference>
<dbReference type="SUPFAM" id="SSF51182">
    <property type="entry name" value="RmlC-like cupins"/>
    <property type="match status" value="1"/>
</dbReference>
<sequence length="167" mass="19293">MQAQSNTSLFNTVEAQLKEQGFTIISKDDQRPWGGFFVLDENDAEKFIELYFPGYSKEQLLIGNKLSPKILMVAPGKRLSWQYHFRRAEIWRVVNGKVAIATSDTDEEKDINNFQPGEIIVLQKGQRHRLIGLNEWGVVAEIWQHTDIENPSDEDDIVRLQDDFGRN</sequence>
<comment type="caution">
    <text evidence="2">The sequence shown here is derived from an EMBL/GenBank/DDBJ whole genome shotgun (WGS) entry which is preliminary data.</text>
</comment>
<dbReference type="OrthoDB" id="9806359at2"/>
<dbReference type="InterPro" id="IPR011051">
    <property type="entry name" value="RmlC_Cupin_sf"/>
</dbReference>
<dbReference type="InterPro" id="IPR001538">
    <property type="entry name" value="Man6P_isomerase-2_C"/>
</dbReference>
<keyword evidence="3" id="KW-1185">Reference proteome</keyword>
<dbReference type="InterPro" id="IPR014710">
    <property type="entry name" value="RmlC-like_jellyroll"/>
</dbReference>
<evidence type="ECO:0000313" key="2">
    <source>
        <dbReference type="EMBL" id="POY36801.1"/>
    </source>
</evidence>
<evidence type="ECO:0000313" key="3">
    <source>
        <dbReference type="Proteomes" id="UP000236893"/>
    </source>
</evidence>
<dbReference type="EMBL" id="PQVF01000006">
    <property type="protein sequence ID" value="POY36801.1"/>
    <property type="molecule type" value="Genomic_DNA"/>
</dbReference>
<dbReference type="GO" id="GO:0016779">
    <property type="term" value="F:nucleotidyltransferase activity"/>
    <property type="evidence" value="ECO:0007669"/>
    <property type="project" value="InterPro"/>
</dbReference>
<evidence type="ECO:0000259" key="1">
    <source>
        <dbReference type="Pfam" id="PF01050"/>
    </source>
</evidence>
<proteinExistence type="predicted"/>
<dbReference type="GO" id="GO:0005976">
    <property type="term" value="P:polysaccharide metabolic process"/>
    <property type="evidence" value="ECO:0007669"/>
    <property type="project" value="InterPro"/>
</dbReference>
<keyword evidence="2" id="KW-0413">Isomerase</keyword>
<gene>
    <name evidence="2" type="ORF">C3K47_09980</name>
</gene>
<reference evidence="2 3" key="1">
    <citation type="submission" date="2018-01" db="EMBL/GenBank/DDBJ databases">
        <authorList>
            <person name="Gaut B.S."/>
            <person name="Morton B.R."/>
            <person name="Clegg M.T."/>
            <person name="Duvall M.R."/>
        </authorList>
    </citation>
    <scope>NUCLEOTIDE SEQUENCE [LARGE SCALE GENOMIC DNA]</scope>
    <source>
        <strain evidence="2 3">HR-AV</strain>
    </source>
</reference>
<dbReference type="AlphaFoldDB" id="A0A2S5A2J3"/>
<name>A0A2S5A2J3_9SPHI</name>
<dbReference type="GO" id="GO:0016853">
    <property type="term" value="F:isomerase activity"/>
    <property type="evidence" value="ECO:0007669"/>
    <property type="project" value="UniProtKB-KW"/>
</dbReference>
<feature type="domain" description="Mannose-6-phosphate isomerase type II C-terminal" evidence="1">
    <location>
        <begin position="42"/>
        <end position="162"/>
    </location>
</feature>